<keyword evidence="5" id="KW-0508">mRNA splicing</keyword>
<keyword evidence="4" id="KW-0067">ATP-binding</keyword>
<evidence type="ECO:0000256" key="6">
    <source>
        <dbReference type="ARBA" id="ARBA00047984"/>
    </source>
</evidence>
<dbReference type="GO" id="GO:0016787">
    <property type="term" value="F:hydrolase activity"/>
    <property type="evidence" value="ECO:0007669"/>
    <property type="project" value="UniProtKB-KW"/>
</dbReference>
<keyword evidence="3" id="KW-0378">Hydrolase</keyword>
<keyword evidence="4" id="KW-0347">Helicase</keyword>
<gene>
    <name evidence="7" type="ORF">CYNAS_LOCUS12138</name>
</gene>
<comment type="catalytic activity">
    <reaction evidence="6">
        <text>ATP + H2O = ADP + phosphate + H(+)</text>
        <dbReference type="Rhea" id="RHEA:13065"/>
        <dbReference type="ChEBI" id="CHEBI:15377"/>
        <dbReference type="ChEBI" id="CHEBI:15378"/>
        <dbReference type="ChEBI" id="CHEBI:30616"/>
        <dbReference type="ChEBI" id="CHEBI:43474"/>
        <dbReference type="ChEBI" id="CHEBI:456216"/>
        <dbReference type="EC" id="3.6.4.13"/>
    </reaction>
</comment>
<evidence type="ECO:0000256" key="5">
    <source>
        <dbReference type="ARBA" id="ARBA00023187"/>
    </source>
</evidence>
<keyword evidence="2" id="KW-0507">mRNA processing</keyword>
<dbReference type="InterPro" id="IPR042035">
    <property type="entry name" value="DEAH_win-hel_dom"/>
</dbReference>
<evidence type="ECO:0000256" key="3">
    <source>
        <dbReference type="ARBA" id="ARBA00022801"/>
    </source>
</evidence>
<dbReference type="InterPro" id="IPR027417">
    <property type="entry name" value="P-loop_NTPase"/>
</dbReference>
<dbReference type="PANTHER" id="PTHR18934">
    <property type="entry name" value="ATP-DEPENDENT RNA HELICASE"/>
    <property type="match status" value="1"/>
</dbReference>
<keyword evidence="4" id="KW-0547">Nucleotide-binding</keyword>
<proteinExistence type="predicted"/>
<evidence type="ECO:0000256" key="2">
    <source>
        <dbReference type="ARBA" id="ARBA00022664"/>
    </source>
</evidence>
<dbReference type="Gene3D" id="3.40.50.300">
    <property type="entry name" value="P-loop containing nucleotide triphosphate hydrolases"/>
    <property type="match status" value="1"/>
</dbReference>
<dbReference type="GO" id="GO:0008380">
    <property type="term" value="P:RNA splicing"/>
    <property type="evidence" value="ECO:0007669"/>
    <property type="project" value="UniProtKB-KW"/>
</dbReference>
<protein>
    <recommendedName>
        <fullName evidence="1">RNA helicase</fullName>
        <ecNumber evidence="1">3.6.4.13</ecNumber>
    </recommendedName>
</protein>
<keyword evidence="8" id="KW-1185">Reference proteome</keyword>
<dbReference type="EC" id="3.6.4.13" evidence="1"/>
<reference evidence="7" key="1">
    <citation type="submission" date="2023-07" db="EMBL/GenBank/DDBJ databases">
        <authorList>
            <consortium name="CYATHOMIX"/>
        </authorList>
    </citation>
    <scope>NUCLEOTIDE SEQUENCE</scope>
    <source>
        <strain evidence="7">N/A</strain>
    </source>
</reference>
<dbReference type="GO" id="GO:0003724">
    <property type="term" value="F:RNA helicase activity"/>
    <property type="evidence" value="ECO:0007669"/>
    <property type="project" value="UniProtKB-EC"/>
</dbReference>
<dbReference type="GO" id="GO:0006397">
    <property type="term" value="P:mRNA processing"/>
    <property type="evidence" value="ECO:0007669"/>
    <property type="project" value="UniProtKB-KW"/>
</dbReference>
<dbReference type="EMBL" id="CATQJL010000223">
    <property type="protein sequence ID" value="CAJ0600155.1"/>
    <property type="molecule type" value="Genomic_DNA"/>
</dbReference>
<evidence type="ECO:0000256" key="1">
    <source>
        <dbReference type="ARBA" id="ARBA00012552"/>
    </source>
</evidence>
<dbReference type="PANTHER" id="PTHR18934:SF109">
    <property type="entry name" value="ATP-DEPENDENT RNA HELICASE DHX15 HOMOLOG"/>
    <property type="match status" value="1"/>
</dbReference>
<evidence type="ECO:0000313" key="8">
    <source>
        <dbReference type="Proteomes" id="UP001176961"/>
    </source>
</evidence>
<evidence type="ECO:0000256" key="4">
    <source>
        <dbReference type="ARBA" id="ARBA00022806"/>
    </source>
</evidence>
<sequence>MQQAGRTGCTKPGKCLRLYTEKAYQEEMQEQTYPEVENLVRFDFMDPPAPETLMRTVELLNYLAAINDDGTVRVAFSDGGTLSKSANGKVGHRIDCGRKAVRVAGDSARRKAGLLILIAFASIDSVGYKGKKEPRYRARISPSTGPHRLLVWESPLKNAQRLVNFAPLKKKGQALMELAQV</sequence>
<evidence type="ECO:0000313" key="7">
    <source>
        <dbReference type="EMBL" id="CAJ0600155.1"/>
    </source>
</evidence>
<comment type="caution">
    <text evidence="7">The sequence shown here is derived from an EMBL/GenBank/DDBJ whole genome shotgun (WGS) entry which is preliminary data.</text>
</comment>
<dbReference type="GO" id="GO:0003723">
    <property type="term" value="F:RNA binding"/>
    <property type="evidence" value="ECO:0007669"/>
    <property type="project" value="TreeGrafter"/>
</dbReference>
<dbReference type="GO" id="GO:0005681">
    <property type="term" value="C:spliceosomal complex"/>
    <property type="evidence" value="ECO:0007669"/>
    <property type="project" value="TreeGrafter"/>
</dbReference>
<dbReference type="Proteomes" id="UP001176961">
    <property type="component" value="Unassembled WGS sequence"/>
</dbReference>
<organism evidence="7 8">
    <name type="scientific">Cylicocyclus nassatus</name>
    <name type="common">Nematode worm</name>
    <dbReference type="NCBI Taxonomy" id="53992"/>
    <lineage>
        <taxon>Eukaryota</taxon>
        <taxon>Metazoa</taxon>
        <taxon>Ecdysozoa</taxon>
        <taxon>Nematoda</taxon>
        <taxon>Chromadorea</taxon>
        <taxon>Rhabditida</taxon>
        <taxon>Rhabditina</taxon>
        <taxon>Rhabditomorpha</taxon>
        <taxon>Strongyloidea</taxon>
        <taxon>Strongylidae</taxon>
        <taxon>Cylicocyclus</taxon>
    </lineage>
</organism>
<accession>A0AA36M765</accession>
<name>A0AA36M765_CYLNA</name>
<dbReference type="AlphaFoldDB" id="A0AA36M765"/>
<dbReference type="SUPFAM" id="SSF52540">
    <property type="entry name" value="P-loop containing nucleoside triphosphate hydrolases"/>
    <property type="match status" value="1"/>
</dbReference>
<dbReference type="Gene3D" id="1.10.10.2130">
    <property type="entry name" value="DEAH helicase family, winged-helix domain"/>
    <property type="match status" value="1"/>
</dbReference>